<protein>
    <submittedName>
        <fullName evidence="2">Uncharacterized protein</fullName>
    </submittedName>
</protein>
<organism evidence="2 3">
    <name type="scientific">Allacma fusca</name>
    <dbReference type="NCBI Taxonomy" id="39272"/>
    <lineage>
        <taxon>Eukaryota</taxon>
        <taxon>Metazoa</taxon>
        <taxon>Ecdysozoa</taxon>
        <taxon>Arthropoda</taxon>
        <taxon>Hexapoda</taxon>
        <taxon>Collembola</taxon>
        <taxon>Symphypleona</taxon>
        <taxon>Sminthuridae</taxon>
        <taxon>Allacma</taxon>
    </lineage>
</organism>
<dbReference type="AlphaFoldDB" id="A0A8J2KKP9"/>
<proteinExistence type="predicted"/>
<evidence type="ECO:0000256" key="1">
    <source>
        <dbReference type="SAM" id="MobiDB-lite"/>
    </source>
</evidence>
<feature type="compositionally biased region" description="Basic and acidic residues" evidence="1">
    <location>
        <begin position="34"/>
        <end position="43"/>
    </location>
</feature>
<feature type="compositionally biased region" description="Low complexity" evidence="1">
    <location>
        <begin position="44"/>
        <end position="59"/>
    </location>
</feature>
<sequence>RSQAPKSEDIDSSRQMRENIMKPIPPNQYYMKKSQPEMVRDDSNNNPSGNNNNNNNKNNTDQSRYEAHPINQNPNYIMASPHDANSPGVITSRLDQSNGGLFSSIYYIGDLFPSC</sequence>
<dbReference type="Proteomes" id="UP000708208">
    <property type="component" value="Unassembled WGS sequence"/>
</dbReference>
<comment type="caution">
    <text evidence="2">The sequence shown here is derived from an EMBL/GenBank/DDBJ whole genome shotgun (WGS) entry which is preliminary data.</text>
</comment>
<feature type="compositionally biased region" description="Basic and acidic residues" evidence="1">
    <location>
        <begin position="1"/>
        <end position="20"/>
    </location>
</feature>
<reference evidence="2" key="1">
    <citation type="submission" date="2021-06" db="EMBL/GenBank/DDBJ databases">
        <authorList>
            <person name="Hodson N. C."/>
            <person name="Mongue J. A."/>
            <person name="Jaron S. K."/>
        </authorList>
    </citation>
    <scope>NUCLEOTIDE SEQUENCE</scope>
</reference>
<keyword evidence="3" id="KW-1185">Reference proteome</keyword>
<name>A0A8J2KKP9_9HEXA</name>
<evidence type="ECO:0000313" key="3">
    <source>
        <dbReference type="Proteomes" id="UP000708208"/>
    </source>
</evidence>
<dbReference type="EMBL" id="CAJVCH010366298">
    <property type="protein sequence ID" value="CAG7816290.1"/>
    <property type="molecule type" value="Genomic_DNA"/>
</dbReference>
<feature type="region of interest" description="Disordered" evidence="1">
    <location>
        <begin position="1"/>
        <end position="91"/>
    </location>
</feature>
<feature type="non-terminal residue" evidence="2">
    <location>
        <position position="1"/>
    </location>
</feature>
<gene>
    <name evidence="2" type="ORF">AFUS01_LOCUS26916</name>
</gene>
<accession>A0A8J2KKP9</accession>
<evidence type="ECO:0000313" key="2">
    <source>
        <dbReference type="EMBL" id="CAG7816290.1"/>
    </source>
</evidence>